<dbReference type="InterPro" id="IPR036250">
    <property type="entry name" value="AcylCo_DH-like_C"/>
</dbReference>
<accession>A0A9X2BXG9</accession>
<dbReference type="Gene3D" id="2.40.110.10">
    <property type="entry name" value="Butyryl-CoA Dehydrogenase, subunit A, domain 2"/>
    <property type="match status" value="1"/>
</dbReference>
<dbReference type="PANTHER" id="PTHR43884">
    <property type="entry name" value="ACYL-COA DEHYDROGENASE"/>
    <property type="match status" value="1"/>
</dbReference>
<dbReference type="EMBL" id="JALPRX010000071">
    <property type="protein sequence ID" value="MCK8785954.1"/>
    <property type="molecule type" value="Genomic_DNA"/>
</dbReference>
<dbReference type="SUPFAM" id="SSF47203">
    <property type="entry name" value="Acyl-CoA dehydrogenase C-terminal domain-like"/>
    <property type="match status" value="1"/>
</dbReference>
<proteinExistence type="predicted"/>
<dbReference type="InterPro" id="IPR037069">
    <property type="entry name" value="AcylCoA_DH/ox_N_sf"/>
</dbReference>
<evidence type="ECO:0000313" key="4">
    <source>
        <dbReference type="EMBL" id="MCK8785954.1"/>
    </source>
</evidence>
<keyword evidence="4" id="KW-0503">Monooxygenase</keyword>
<evidence type="ECO:0000256" key="1">
    <source>
        <dbReference type="ARBA" id="ARBA00023002"/>
    </source>
</evidence>
<reference evidence="4" key="1">
    <citation type="submission" date="2022-04" db="EMBL/GenBank/DDBJ databases">
        <title>Roseomonas acroporae sp. nov., isolated from coral Acropora digitifera.</title>
        <authorList>
            <person name="Sun H."/>
        </authorList>
    </citation>
    <scope>NUCLEOTIDE SEQUENCE</scope>
    <source>
        <strain evidence="4">NAR14</strain>
    </source>
</reference>
<evidence type="ECO:0000256" key="2">
    <source>
        <dbReference type="SAM" id="MobiDB-lite"/>
    </source>
</evidence>
<comment type="caution">
    <text evidence="4">The sequence shown here is derived from an EMBL/GenBank/DDBJ whole genome shotgun (WGS) entry which is preliminary data.</text>
</comment>
<dbReference type="InterPro" id="IPR009100">
    <property type="entry name" value="AcylCoA_DH/oxidase_NM_dom_sf"/>
</dbReference>
<keyword evidence="5" id="KW-1185">Reference proteome</keyword>
<dbReference type="GO" id="GO:0003995">
    <property type="term" value="F:acyl-CoA dehydrogenase activity"/>
    <property type="evidence" value="ECO:0007669"/>
    <property type="project" value="TreeGrafter"/>
</dbReference>
<feature type="region of interest" description="Disordered" evidence="2">
    <location>
        <begin position="1"/>
        <end position="27"/>
    </location>
</feature>
<dbReference type="RefSeq" id="WP_248668074.1">
    <property type="nucleotide sequence ID" value="NZ_JALPRX010000071.1"/>
</dbReference>
<evidence type="ECO:0000259" key="3">
    <source>
        <dbReference type="Pfam" id="PF08028"/>
    </source>
</evidence>
<dbReference type="PANTHER" id="PTHR43884:SF12">
    <property type="entry name" value="ISOVALERYL-COA DEHYDROGENASE, MITOCHONDRIAL-RELATED"/>
    <property type="match status" value="1"/>
</dbReference>
<dbReference type="Gene3D" id="1.20.140.10">
    <property type="entry name" value="Butyryl-CoA Dehydrogenase, subunit A, domain 3"/>
    <property type="match status" value="1"/>
</dbReference>
<protein>
    <submittedName>
        <fullName evidence="4">Flavin-dependent monooxygenase</fullName>
    </submittedName>
</protein>
<keyword evidence="1" id="KW-0560">Oxidoreductase</keyword>
<feature type="domain" description="Acyl-CoA dehydrogenase C-terminal" evidence="3">
    <location>
        <begin position="244"/>
        <end position="374"/>
    </location>
</feature>
<dbReference type="PIRSF" id="PIRSF016578">
    <property type="entry name" value="HsaA"/>
    <property type="match status" value="1"/>
</dbReference>
<dbReference type="InterPro" id="IPR013107">
    <property type="entry name" value="Acyl-CoA_DH_C"/>
</dbReference>
<organism evidence="4 5">
    <name type="scientific">Roseomonas acroporae</name>
    <dbReference type="NCBI Taxonomy" id="2937791"/>
    <lineage>
        <taxon>Bacteria</taxon>
        <taxon>Pseudomonadati</taxon>
        <taxon>Pseudomonadota</taxon>
        <taxon>Alphaproteobacteria</taxon>
        <taxon>Acetobacterales</taxon>
        <taxon>Roseomonadaceae</taxon>
        <taxon>Roseomonas</taxon>
    </lineage>
</organism>
<dbReference type="GO" id="GO:0004497">
    <property type="term" value="F:monooxygenase activity"/>
    <property type="evidence" value="ECO:0007669"/>
    <property type="project" value="UniProtKB-KW"/>
</dbReference>
<dbReference type="GO" id="GO:0050660">
    <property type="term" value="F:flavin adenine dinucleotide binding"/>
    <property type="evidence" value="ECO:0007669"/>
    <property type="project" value="InterPro"/>
</dbReference>
<dbReference type="Gene3D" id="1.10.540.10">
    <property type="entry name" value="Acyl-CoA dehydrogenase/oxidase, N-terminal domain"/>
    <property type="match status" value="1"/>
</dbReference>
<sequence length="396" mass="41197">MNHLANAAPREEGGISAPGNAPGNAPGDTLAPLLAEIRARRGEFSAQRHVSPDIVEAFRRVGVYRAMVSRRFGGEERSPAEFCRLIERISAADGSAGWVASFGAAATYLAALPEPTLRQVYAEGPDVVFAGGLFPLQPARRVPGGFVVKGRWKFGSGCTGASLIGVGIAVEGEQGGLPRVAVMPAGQVEIRPNWEVIGLQGTGSHDLVVNDVFVPEEWTLIRGGPASVDSPAYRYPSLGLAAQVLAVVGLGVARAALDEVTEMAGGRASITGAPRMADRPYVQSEVARAEALLRSARAFFYEATEQVWATAVAGGKLPVEEASLLRLAATHAARTGAEVARLACGLAGTTSIYEGHGLARAMCDSLVVAQHAFLGEGTLQSAGRVLLGLPTTPGFP</sequence>
<name>A0A9X2BXG9_9PROT</name>
<dbReference type="InterPro" id="IPR046373">
    <property type="entry name" value="Acyl-CoA_Oxase/DH_mid-dom_sf"/>
</dbReference>
<gene>
    <name evidence="4" type="ORF">M0638_16365</name>
</gene>
<dbReference type="AlphaFoldDB" id="A0A9X2BXG9"/>
<dbReference type="Pfam" id="PF08028">
    <property type="entry name" value="Acyl-CoA_dh_2"/>
    <property type="match status" value="1"/>
</dbReference>
<dbReference type="Proteomes" id="UP001139516">
    <property type="component" value="Unassembled WGS sequence"/>
</dbReference>
<evidence type="ECO:0000313" key="5">
    <source>
        <dbReference type="Proteomes" id="UP001139516"/>
    </source>
</evidence>
<dbReference type="SUPFAM" id="SSF56645">
    <property type="entry name" value="Acyl-CoA dehydrogenase NM domain-like"/>
    <property type="match status" value="1"/>
</dbReference>